<dbReference type="InterPro" id="IPR028261">
    <property type="entry name" value="DPD_II"/>
</dbReference>
<dbReference type="EMBL" id="JAWDKA010000004">
    <property type="protein sequence ID" value="MDV0441637.1"/>
    <property type="molecule type" value="Genomic_DNA"/>
</dbReference>
<dbReference type="Gene3D" id="1.10.1060.10">
    <property type="entry name" value="Alpha-helical ferredoxin"/>
    <property type="match status" value="1"/>
</dbReference>
<dbReference type="Pfam" id="PF07992">
    <property type="entry name" value="Pyr_redox_2"/>
    <property type="match status" value="1"/>
</dbReference>
<dbReference type="InterPro" id="IPR006004">
    <property type="entry name" value="SudA-like"/>
</dbReference>
<evidence type="ECO:0000313" key="3">
    <source>
        <dbReference type="EMBL" id="MDV0441637.1"/>
    </source>
</evidence>
<gene>
    <name evidence="3" type="primary">gltD</name>
    <name evidence="3" type="ORF">McpAg1_08450</name>
</gene>
<evidence type="ECO:0000313" key="4">
    <source>
        <dbReference type="Proteomes" id="UP001273136"/>
    </source>
</evidence>
<feature type="domain" description="Dihydroprymidine dehydrogenase" evidence="2">
    <location>
        <begin position="9"/>
        <end position="118"/>
    </location>
</feature>
<dbReference type="PRINTS" id="PR00469">
    <property type="entry name" value="PNDRDTASEII"/>
</dbReference>
<sequence length="451" mass="48042">MDRDANLRVADFAEVDLGFTEAEVIAEAARCIQCKKPKCVGGCPVGIDIPAFIRACEMGEFREAARIIKKDNMLPAICGRVCPQETQCQGECVLGNKDTPISIGHLERFVADWERANGIETPVRLPPTGKRVAVVGSGPAGLSAAAELARFGHSVTLFEALHEAGGVLMYGIPAFRLPKDIVQAEIDQVKKLGAEIKTNHVVGRSVPVEELLGYDAVFLGTGAGLPYFMNLPGENLCGVYSANEFLTRVNLMGAASFPANDTPVKFGKRVVVIGGGNVAMDAARVARRMGAAVTLMYRRGEADMPARLDEVRHAKEEGVEFMCCTNPVRFVEGENRSVKGVEAIRMELGSPGDDGRSSFEPIEGSNFVVEADVVVEAIGQGPNPLLLRMLPDLARNQNGSVAVNCLGQTSIPTVYAGGDVATGAATVILAMGTAKDAARAIDKMLRKVPQF</sequence>
<dbReference type="RefSeq" id="WP_338094041.1">
    <property type="nucleotide sequence ID" value="NZ_JAWDKA010000004.1"/>
</dbReference>
<dbReference type="SUPFAM" id="SSF51971">
    <property type="entry name" value="Nucleotide-binding domain"/>
    <property type="match status" value="1"/>
</dbReference>
<dbReference type="GO" id="GO:0051536">
    <property type="term" value="F:iron-sulfur cluster binding"/>
    <property type="evidence" value="ECO:0007669"/>
    <property type="project" value="InterPro"/>
</dbReference>
<comment type="caution">
    <text evidence="3">The sequence shown here is derived from an EMBL/GenBank/DDBJ whole genome shotgun (WGS) entry which is preliminary data.</text>
</comment>
<dbReference type="Gene3D" id="3.50.50.60">
    <property type="entry name" value="FAD/NAD(P)-binding domain"/>
    <property type="match status" value="1"/>
</dbReference>
<keyword evidence="4" id="KW-1185">Reference proteome</keyword>
<dbReference type="InterPro" id="IPR036188">
    <property type="entry name" value="FAD/NAD-bd_sf"/>
</dbReference>
<dbReference type="EC" id="1.4.1.13" evidence="3"/>
<dbReference type="PANTHER" id="PTHR42783">
    <property type="entry name" value="GLUTAMATE SYNTHASE [NADPH] SMALL CHAIN"/>
    <property type="match status" value="1"/>
</dbReference>
<name>A0AAE4MAM5_9EURY</name>
<keyword evidence="3" id="KW-0560">Oxidoreductase</keyword>
<reference evidence="3" key="1">
    <citation type="submission" date="2023-06" db="EMBL/GenBank/DDBJ databases">
        <title>Genome sequence of Methancorpusculaceae sp. Ag1.</title>
        <authorList>
            <person name="Protasov E."/>
            <person name="Platt K."/>
            <person name="Poehlein A."/>
            <person name="Daniel R."/>
            <person name="Brune A."/>
        </authorList>
    </citation>
    <scope>NUCLEOTIDE SEQUENCE</scope>
    <source>
        <strain evidence="3">Ag1</strain>
    </source>
</reference>
<evidence type="ECO:0000259" key="1">
    <source>
        <dbReference type="Pfam" id="PF07992"/>
    </source>
</evidence>
<protein>
    <submittedName>
        <fullName evidence="3">Glutamate synthase [NADPH] small chain</fullName>
        <ecNumber evidence="3">1.4.1.13</ecNumber>
    </submittedName>
</protein>
<dbReference type="GO" id="GO:0004355">
    <property type="term" value="F:glutamate synthase (NADPH) activity"/>
    <property type="evidence" value="ECO:0007669"/>
    <property type="project" value="UniProtKB-EC"/>
</dbReference>
<accession>A0AAE4MAM5</accession>
<dbReference type="PRINTS" id="PR00368">
    <property type="entry name" value="FADPNR"/>
</dbReference>
<dbReference type="InterPro" id="IPR009051">
    <property type="entry name" value="Helical_ferredxn"/>
</dbReference>
<evidence type="ECO:0000259" key="2">
    <source>
        <dbReference type="Pfam" id="PF14691"/>
    </source>
</evidence>
<dbReference type="InterPro" id="IPR023753">
    <property type="entry name" value="FAD/NAD-binding_dom"/>
</dbReference>
<dbReference type="Proteomes" id="UP001273136">
    <property type="component" value="Unassembled WGS sequence"/>
</dbReference>
<dbReference type="Gene3D" id="3.40.50.720">
    <property type="entry name" value="NAD(P)-binding Rossmann-like Domain"/>
    <property type="match status" value="1"/>
</dbReference>
<dbReference type="Pfam" id="PF14691">
    <property type="entry name" value="Fer4_20"/>
    <property type="match status" value="1"/>
</dbReference>
<feature type="domain" description="FAD/NAD(P)-binding" evidence="1">
    <location>
        <begin position="131"/>
        <end position="432"/>
    </location>
</feature>
<dbReference type="AlphaFoldDB" id="A0AAE4MAM5"/>
<dbReference type="SUPFAM" id="SSF46548">
    <property type="entry name" value="alpha-helical ferredoxin"/>
    <property type="match status" value="1"/>
</dbReference>
<dbReference type="NCBIfam" id="TIGR01316">
    <property type="entry name" value="gltA"/>
    <property type="match status" value="1"/>
</dbReference>
<organism evidence="3 4">
    <name type="scientific">Methanorbis furvi</name>
    <dbReference type="NCBI Taxonomy" id="3028299"/>
    <lineage>
        <taxon>Archaea</taxon>
        <taxon>Methanobacteriati</taxon>
        <taxon>Methanobacteriota</taxon>
        <taxon>Stenosarchaea group</taxon>
        <taxon>Methanomicrobia</taxon>
        <taxon>Methanomicrobiales</taxon>
        <taxon>Methanocorpusculaceae</taxon>
        <taxon>Methanorbis</taxon>
    </lineage>
</organism>
<proteinExistence type="predicted"/>
<dbReference type="PANTHER" id="PTHR42783:SF3">
    <property type="entry name" value="GLUTAMATE SYNTHASE [NADPH] SMALL CHAIN-RELATED"/>
    <property type="match status" value="1"/>
</dbReference>